<dbReference type="EMBL" id="CM041532">
    <property type="protein sequence ID" value="KAI3376689.1"/>
    <property type="molecule type" value="Genomic_DNA"/>
</dbReference>
<proteinExistence type="predicted"/>
<comment type="caution">
    <text evidence="1">The sequence shown here is derived from an EMBL/GenBank/DDBJ whole genome shotgun (WGS) entry which is preliminary data.</text>
</comment>
<sequence length="1197" mass="137043">KDIIYICPFSGAVKGKVLITNYRLYFKSSEADVAVMLDVPLGAISRVEKMGGASSRGENSYGLDITCKDMRNLRFALKQEGHSRRDIFELLFRHAFPLSHGLPLFAYVTQEKYEENGWNVYKPIEEFRRQGLPNNKWRITFINKNYELCDTYPTVLTVPFKSKDDDLRRVAAFRSRGRIPVLSWIHRENQAVIVRCSQPLVGMSGKRNKDDERYLDLIREANDTTKLTIYDARPNVNAVANKATGGGYEGDEYQNAELIFLDIQNIHVMRESLKKLKDIVYPNVEESHWLSSLESTHWLEHVKLVLSGAIQVADKVSSGNSVVVHCSDGWDRTAQLTSLAMLMLDSHYRTLRGFQVLIEKEWISFGHKFASRIGHGDKNHADQDRSPIFVQFIDCVWQMTKQFPTAFEFNERLLLTILDHLYSCRFGTFLYNCESARDQHEVRSKAVSLWSLVNSKMDIYLNPFYTPESGRVLYPVASMRHLELWVTYYIRWNPRIRQQHCRRRTARSGLIPCDGGTQSTHRPCHPVNTVHLLPVTPTARAASLCHPRISDVLEMGVGVATERGTDASVHSAVFRTDGEAGLWFRGGGRSGVEQKAVGPAELRTGRRRNPGQNLPALRYGAQVRMFQNQVPLLPGESIQTAVKDVMYICPFSGLVNGTLTITDYKLYFTSVERESPFVLDVNLGVISRVETISVPNQGENTKGLELVCKDMRSPRFAYKTEKSHPDVVEVLAKHAFPLSHNVPLFAFVYKEKFPEDGWKVYDPIAEYRRQGLPNESWTISKINSTYELCDTYPSILVIPTNITDEDIKRVAVFRAKHRIPVLSWIHPESQATIIRCSQPLVGPSDRRCKEDERFLQIIMDANAQSHKLTIFDARQSSVADTNKAKDGGYESESFYPNVELNFLEIPNIHVMRESLRKMKDVVYPTIDEAHWHSAIDQTHWLEYIRLLLAGAAKIADKLESGKTSVVVHCSDGWDRTAQLTSLAMLMLDSHYRTLRGFQVLVEKEWISFGHKFAARVGHGDENHANSERSPLFLQFIDCVWQMTRQFPAAFEFNELFLITVLDHLYSCLFGTFLYNSEQERAAKEVQTSTVSLWSYINSQPEDFSNPFYVDYEHHVLYPLVSSRHLELWSSYYARWNPRMRPQVPVHQTLKELLNLRAELQRRVEELQREAFSHSLSSSSEHSPSPTHTTGTPLHTAV</sequence>
<gene>
    <name evidence="1" type="ORF">L3Q82_017122</name>
</gene>
<evidence type="ECO:0000313" key="2">
    <source>
        <dbReference type="Proteomes" id="UP000831701"/>
    </source>
</evidence>
<protein>
    <submittedName>
        <fullName evidence="1">Uncharacterized protein</fullName>
    </submittedName>
</protein>
<feature type="non-terminal residue" evidence="1">
    <location>
        <position position="1"/>
    </location>
</feature>
<accession>A0ACB8XAE0</accession>
<organism evidence="1 2">
    <name type="scientific">Scortum barcoo</name>
    <name type="common">barcoo grunter</name>
    <dbReference type="NCBI Taxonomy" id="214431"/>
    <lineage>
        <taxon>Eukaryota</taxon>
        <taxon>Metazoa</taxon>
        <taxon>Chordata</taxon>
        <taxon>Craniata</taxon>
        <taxon>Vertebrata</taxon>
        <taxon>Euteleostomi</taxon>
        <taxon>Actinopterygii</taxon>
        <taxon>Neopterygii</taxon>
        <taxon>Teleostei</taxon>
        <taxon>Neoteleostei</taxon>
        <taxon>Acanthomorphata</taxon>
        <taxon>Eupercaria</taxon>
        <taxon>Centrarchiformes</taxon>
        <taxon>Terapontoidei</taxon>
        <taxon>Terapontidae</taxon>
        <taxon>Scortum</taxon>
    </lineage>
</organism>
<evidence type="ECO:0000313" key="1">
    <source>
        <dbReference type="EMBL" id="KAI3376689.1"/>
    </source>
</evidence>
<dbReference type="Proteomes" id="UP000831701">
    <property type="component" value="Chromosome 2"/>
</dbReference>
<keyword evidence="2" id="KW-1185">Reference proteome</keyword>
<name>A0ACB8XAE0_9TELE</name>
<reference evidence="1" key="1">
    <citation type="submission" date="2022-04" db="EMBL/GenBank/DDBJ databases">
        <title>Jade perch genome.</title>
        <authorList>
            <person name="Chao B."/>
        </authorList>
    </citation>
    <scope>NUCLEOTIDE SEQUENCE</scope>
    <source>
        <strain evidence="1">CB-2022</strain>
    </source>
</reference>